<dbReference type="AlphaFoldDB" id="A0AAD3T5K2"/>
<organism evidence="2 3">
    <name type="scientific">Nepenthes gracilis</name>
    <name type="common">Slender pitcher plant</name>
    <dbReference type="NCBI Taxonomy" id="150966"/>
    <lineage>
        <taxon>Eukaryota</taxon>
        <taxon>Viridiplantae</taxon>
        <taxon>Streptophyta</taxon>
        <taxon>Embryophyta</taxon>
        <taxon>Tracheophyta</taxon>
        <taxon>Spermatophyta</taxon>
        <taxon>Magnoliopsida</taxon>
        <taxon>eudicotyledons</taxon>
        <taxon>Gunneridae</taxon>
        <taxon>Pentapetalae</taxon>
        <taxon>Caryophyllales</taxon>
        <taxon>Nepenthaceae</taxon>
        <taxon>Nepenthes</taxon>
    </lineage>
</organism>
<evidence type="ECO:0000256" key="1">
    <source>
        <dbReference type="SAM" id="MobiDB-lite"/>
    </source>
</evidence>
<feature type="compositionally biased region" description="Basic residues" evidence="1">
    <location>
        <begin position="58"/>
        <end position="72"/>
    </location>
</feature>
<evidence type="ECO:0000313" key="2">
    <source>
        <dbReference type="EMBL" id="GMH23214.1"/>
    </source>
</evidence>
<dbReference type="EMBL" id="BSYO01000026">
    <property type="protein sequence ID" value="GMH23214.1"/>
    <property type="molecule type" value="Genomic_DNA"/>
</dbReference>
<evidence type="ECO:0000313" key="3">
    <source>
        <dbReference type="Proteomes" id="UP001279734"/>
    </source>
</evidence>
<dbReference type="Proteomes" id="UP001279734">
    <property type="component" value="Unassembled WGS sequence"/>
</dbReference>
<keyword evidence="3" id="KW-1185">Reference proteome</keyword>
<proteinExistence type="predicted"/>
<gene>
    <name evidence="2" type="ORF">Nepgr_025057</name>
</gene>
<protein>
    <submittedName>
        <fullName evidence="2">Uncharacterized protein</fullName>
    </submittedName>
</protein>
<reference evidence="2" key="1">
    <citation type="submission" date="2023-05" db="EMBL/GenBank/DDBJ databases">
        <title>Nepenthes gracilis genome sequencing.</title>
        <authorList>
            <person name="Fukushima K."/>
        </authorList>
    </citation>
    <scope>NUCLEOTIDE SEQUENCE</scope>
    <source>
        <strain evidence="2">SING2019-196</strain>
    </source>
</reference>
<feature type="region of interest" description="Disordered" evidence="1">
    <location>
        <begin position="1"/>
        <end position="132"/>
    </location>
</feature>
<accession>A0AAD3T5K2</accession>
<sequence length="132" mass="14402">MRAILLPNAARQPANVFHGTGKTLGQTQPKAYESHPSERQIVAAPEKPVQPPGEGAKGKWRRQMARRQRPRNRLATANQSSFRRKPGVAGGAEPRPAHGRTTNDMTGPVHDNDRQRSPRTGHLAPSPTGRGL</sequence>
<comment type="caution">
    <text evidence="2">The sequence shown here is derived from an EMBL/GenBank/DDBJ whole genome shotgun (WGS) entry which is preliminary data.</text>
</comment>
<name>A0AAD3T5K2_NEPGR</name>